<keyword evidence="1" id="KW-1133">Transmembrane helix</keyword>
<proteinExistence type="predicted"/>
<gene>
    <name evidence="2" type="primary">S21</name>
</gene>
<feature type="transmembrane region" description="Helical" evidence="1">
    <location>
        <begin position="59"/>
        <end position="83"/>
    </location>
</feature>
<feature type="transmembrane region" description="Helical" evidence="1">
    <location>
        <begin position="119"/>
        <end position="138"/>
    </location>
</feature>
<organism evidence="2 3">
    <name type="scientific">Saimiriine betaherpesvirus 4</name>
    <dbReference type="NCBI Taxonomy" id="1535247"/>
    <lineage>
        <taxon>Viruses</taxon>
        <taxon>Duplodnaviria</taxon>
        <taxon>Heunggongvirae</taxon>
        <taxon>Peploviricota</taxon>
        <taxon>Herviviricetes</taxon>
        <taxon>Herpesvirales</taxon>
        <taxon>Orthoherpesviridae</taxon>
        <taxon>Betaherpesvirinae</taxon>
        <taxon>Cytomegalovirus</taxon>
        <taxon>Cytomegalovirus saimiriinebeta4</taxon>
    </lineage>
</organism>
<evidence type="ECO:0000256" key="1">
    <source>
        <dbReference type="SAM" id="Phobius"/>
    </source>
</evidence>
<feature type="transmembrane region" description="Helical" evidence="1">
    <location>
        <begin position="241"/>
        <end position="259"/>
    </location>
</feature>
<accession>G8XT47</accession>
<dbReference type="RefSeq" id="YP_004940305.1">
    <property type="nucleotide sequence ID" value="NC_016448.1"/>
</dbReference>
<reference evidence="2" key="1">
    <citation type="submission" date="2011-12" db="EMBL/GenBank/DDBJ databases">
        <title>Comparative genomics of primate cytomegaloviruses.</title>
        <authorList>
            <person name="Davison A.J."/>
            <person name="Holton M."/>
            <person name="Dolan A."/>
            <person name="Dargan D.J."/>
            <person name="Gatherer D."/>
            <person name="Hayward G.S."/>
        </authorList>
    </citation>
    <scope>NUCLEOTIDE SEQUENCE [LARGE SCALE GENOMIC DNA]</scope>
    <source>
        <strain evidence="2">SqSHV</strain>
    </source>
</reference>
<dbReference type="Proteomes" id="UP000097892">
    <property type="component" value="Segment"/>
</dbReference>
<dbReference type="EMBL" id="FJ483967">
    <property type="protein sequence ID" value="AEV80996.1"/>
    <property type="molecule type" value="Genomic_DNA"/>
</dbReference>
<keyword evidence="3" id="KW-1185">Reference proteome</keyword>
<dbReference type="GeneID" id="11464364"/>
<dbReference type="KEGG" id="vg:11464364"/>
<keyword evidence="1" id="KW-0812">Transmembrane</keyword>
<protein>
    <submittedName>
        <fullName evidence="2">Membrane protein S21</fullName>
    </submittedName>
</protein>
<feature type="transmembrane region" description="Helical" evidence="1">
    <location>
        <begin position="178"/>
        <end position="195"/>
    </location>
</feature>
<name>G8XT47_9BETA</name>
<feature type="transmembrane region" description="Helical" evidence="1">
    <location>
        <begin position="201"/>
        <end position="221"/>
    </location>
</feature>
<evidence type="ECO:0000313" key="2">
    <source>
        <dbReference type="EMBL" id="AEV80996.1"/>
    </source>
</evidence>
<feature type="transmembrane region" description="Helical" evidence="1">
    <location>
        <begin position="89"/>
        <end position="107"/>
    </location>
</feature>
<keyword evidence="1" id="KW-0472">Membrane</keyword>
<sequence length="265" mass="29792">MKLQTVGDTLVKSKTEDTECVTVEISTTILETASVQTEHLPAKNSERTEEQRPEHLRQIYSLLIILIWATVLIICALCSPGVYEYLTGSKVAVYVACVLAGLSYGFIGVYEPRYPWNKIAISACFIITSNMSIVTIKLFCGSTINIAIIVSGCALVIDLLAFYIAYSKKDFNVTIPRVATYGIPLLSLLIVLWILRGIQVIPLISLTFTILIFLSMTHEMYNERYGPMKKQRSPMSHALTLYLYVLVTHYSVLLLPYYLECINKI</sequence>
<feature type="transmembrane region" description="Helical" evidence="1">
    <location>
        <begin position="144"/>
        <end position="166"/>
    </location>
</feature>
<evidence type="ECO:0000313" key="3">
    <source>
        <dbReference type="Proteomes" id="UP000097892"/>
    </source>
</evidence>